<dbReference type="EMBL" id="CP062804">
    <property type="protein sequence ID" value="QOT80484.1"/>
    <property type="molecule type" value="Genomic_DNA"/>
</dbReference>
<dbReference type="SUPFAM" id="SSF53756">
    <property type="entry name" value="UDP-Glycosyltransferase/glycogen phosphorylase"/>
    <property type="match status" value="1"/>
</dbReference>
<dbReference type="GO" id="GO:0016740">
    <property type="term" value="F:transferase activity"/>
    <property type="evidence" value="ECO:0007669"/>
    <property type="project" value="UniProtKB-KW"/>
</dbReference>
<feature type="region of interest" description="Disordered" evidence="1">
    <location>
        <begin position="216"/>
        <end position="236"/>
    </location>
</feature>
<dbReference type="AlphaFoldDB" id="A0A643FZ69"/>
<feature type="compositionally biased region" description="Low complexity" evidence="1">
    <location>
        <begin position="224"/>
        <end position="233"/>
    </location>
</feature>
<sequence length="413" mass="44634">MSKPTALIIEHDFTGHRWRYVEWAVQAYTEAGYHCMVVTDPGNQAHPLARRMLAAQDPAAGIVASIVFTQPPPAVGSGLGKLSYVRFWRTFRHAFQVAAGLRDISLVLVPYADYFLYVLPLLGSPFAKVPWVGITMRANFHHSKVGVKSPHQPLVNAVKTWLFRRAVESGGMKTLLSIDPTLPQWYPRGNGRTALAYLADPCPDALPADPVAARQRLGLGQGPEGPESPGSPESPRHGAGTCLLVYGAVTQRKGICELVTALAGHPRAPTLVVAGQQDPQTRAFLQAAASTLSPPPVIFDRFITNEEEADLFSACDAVWLGYKGHYGMSGVLVQAYRFGKPVIATTDGLIGWFCQGQELGPVLEDLSGPAIQRALDQLSRPVAASPQAASARAHLLARHTLSEFKQTLRRAAA</sequence>
<dbReference type="Pfam" id="PF13692">
    <property type="entry name" value="Glyco_trans_1_4"/>
    <property type="match status" value="1"/>
</dbReference>
<dbReference type="Proteomes" id="UP000397656">
    <property type="component" value="Chromosome 2"/>
</dbReference>
<protein>
    <submittedName>
        <fullName evidence="2">Glycosyltransferase</fullName>
    </submittedName>
</protein>
<proteinExistence type="predicted"/>
<keyword evidence="2" id="KW-0808">Transferase</keyword>
<gene>
    <name evidence="2" type="ORF">F7R26_023870</name>
</gene>
<evidence type="ECO:0000313" key="2">
    <source>
        <dbReference type="EMBL" id="QOT80484.1"/>
    </source>
</evidence>
<dbReference type="RefSeq" id="WP_150984988.1">
    <property type="nucleotide sequence ID" value="NZ_CP062804.1"/>
</dbReference>
<name>A0A643FZ69_9BURK</name>
<evidence type="ECO:0000313" key="3">
    <source>
        <dbReference type="Proteomes" id="UP000397656"/>
    </source>
</evidence>
<reference evidence="2 3" key="1">
    <citation type="submission" date="2020-10" db="EMBL/GenBank/DDBJ databases">
        <title>Complete genome sequence of Cupriavidus basilensis CCUG 49340T.</title>
        <authorList>
            <person name="Salva-Serra F."/>
            <person name="Donoso R.A."/>
            <person name="Cho K.H."/>
            <person name="Yoo J.A."/>
            <person name="Lee K."/>
            <person name="Yoon S.-H."/>
            <person name="Perez-Pantoja D."/>
            <person name="Moore E.R.B."/>
        </authorList>
    </citation>
    <scope>NUCLEOTIDE SEQUENCE [LARGE SCALE GENOMIC DNA]</scope>
    <source>
        <strain evidence="3">CCUG 49340</strain>
    </source>
</reference>
<organism evidence="2 3">
    <name type="scientific">Cupriavidus basilensis</name>
    <dbReference type="NCBI Taxonomy" id="68895"/>
    <lineage>
        <taxon>Bacteria</taxon>
        <taxon>Pseudomonadati</taxon>
        <taxon>Pseudomonadota</taxon>
        <taxon>Betaproteobacteria</taxon>
        <taxon>Burkholderiales</taxon>
        <taxon>Burkholderiaceae</taxon>
        <taxon>Cupriavidus</taxon>
    </lineage>
</organism>
<dbReference type="Gene3D" id="3.40.50.2000">
    <property type="entry name" value="Glycogen Phosphorylase B"/>
    <property type="match status" value="1"/>
</dbReference>
<evidence type="ECO:0000256" key="1">
    <source>
        <dbReference type="SAM" id="MobiDB-lite"/>
    </source>
</evidence>
<dbReference type="GeneID" id="98403977"/>
<accession>A0A643FZ69</accession>